<gene>
    <name evidence="1" type="ORF">H8Z83_03860</name>
</gene>
<protein>
    <submittedName>
        <fullName evidence="1">Uncharacterized protein</fullName>
    </submittedName>
</protein>
<keyword evidence="2" id="KW-1185">Reference proteome</keyword>
<evidence type="ECO:0000313" key="2">
    <source>
        <dbReference type="Proteomes" id="UP000620327"/>
    </source>
</evidence>
<dbReference type="AlphaFoldDB" id="A0A923S6B3"/>
<organism evidence="1 2">
    <name type="scientific">Dysosmobacter segnis</name>
    <dbReference type="NCBI Taxonomy" id="2763042"/>
    <lineage>
        <taxon>Bacteria</taxon>
        <taxon>Bacillati</taxon>
        <taxon>Bacillota</taxon>
        <taxon>Clostridia</taxon>
        <taxon>Eubacteriales</taxon>
        <taxon>Oscillospiraceae</taxon>
        <taxon>Dysosmobacter</taxon>
    </lineage>
</organism>
<dbReference type="RefSeq" id="WP_187013808.1">
    <property type="nucleotide sequence ID" value="NZ_JACOQI010000002.1"/>
</dbReference>
<proteinExistence type="predicted"/>
<comment type="caution">
    <text evidence="1">The sequence shown here is derived from an EMBL/GenBank/DDBJ whole genome shotgun (WGS) entry which is preliminary data.</text>
</comment>
<evidence type="ECO:0000313" key="1">
    <source>
        <dbReference type="EMBL" id="MBC5769460.1"/>
    </source>
</evidence>
<dbReference type="Proteomes" id="UP000620327">
    <property type="component" value="Unassembled WGS sequence"/>
</dbReference>
<sequence>MTKKQLAALNRIVEREQTRYDETQSEALAGVHPSEKHFAVTDGTMVVLFAKQPEGIPVGDRTETYDKYVQDYLKDARASLVASPPTVDDCKKIIREWRDMKNLGKPLFPKITVTTEDENGAPMTSYFDAYRYLDILEAVGPYRNIYMGSSDTMRTPYPCLLVYKRCGRDERDSVNWDEPAFLLPCRP</sequence>
<name>A0A923S6B3_9FIRM</name>
<accession>A0A923S6B3</accession>
<reference evidence="1" key="1">
    <citation type="submission" date="2020-08" db="EMBL/GenBank/DDBJ databases">
        <title>Genome public.</title>
        <authorList>
            <person name="Liu C."/>
            <person name="Sun Q."/>
        </authorList>
    </citation>
    <scope>NUCLEOTIDE SEQUENCE</scope>
    <source>
        <strain evidence="1">BX15</strain>
    </source>
</reference>
<dbReference type="EMBL" id="JACOQI010000002">
    <property type="protein sequence ID" value="MBC5769460.1"/>
    <property type="molecule type" value="Genomic_DNA"/>
</dbReference>